<dbReference type="RefSeq" id="WP_096364366.1">
    <property type="nucleotide sequence ID" value="NZ_AP018052.1"/>
</dbReference>
<dbReference type="Gene3D" id="3.90.70.10">
    <property type="entry name" value="Cysteine proteinases"/>
    <property type="match status" value="1"/>
</dbReference>
<dbReference type="Proteomes" id="UP000218765">
    <property type="component" value="Chromosome"/>
</dbReference>
<evidence type="ECO:0000313" key="4">
    <source>
        <dbReference type="Proteomes" id="UP000218765"/>
    </source>
</evidence>
<dbReference type="OrthoDB" id="5611441at2"/>
<protein>
    <recommendedName>
        <fullName evidence="2">Peptidase C39-like domain-containing protein</fullName>
    </recommendedName>
</protein>
<dbReference type="InterPro" id="IPR039563">
    <property type="entry name" value="Peptidase_C39_single_dom"/>
</dbReference>
<name>A0A1Z4VNG4_9GAMM</name>
<sequence>MPRRPVWLAAALLLAGCAGQPSLTERPGPTPVEVELAAVPFHPQQAYQCGPAALATVLNSAGVETGPGELTPEVYLPGRHGSLQAELVAAVRRHERLPYQPDPDIEALIRQLQAGHPVLVLQNLGVAALPRWHYAVVVGYSGERDSFILRSGTERRKLVDRDLFLRTWRRAGHWALVVLPPERLPADPDPDRYLQAAADLESTGRIDTARRAYATASRHWPQRPAAWYGLGNTHYLAGEYEAAEAAYRQALELDPDNAAAHNNLARALLAQGCADAARQVVETGLRLKGVTPGIREALQTTRREIGRNNQSDQEECGPGIIQQ</sequence>
<dbReference type="EMBL" id="AP018052">
    <property type="protein sequence ID" value="BAZ92888.1"/>
    <property type="molecule type" value="Genomic_DNA"/>
</dbReference>
<organism evidence="3 4">
    <name type="scientific">Thiohalobacter thiocyanaticus</name>
    <dbReference type="NCBI Taxonomy" id="585455"/>
    <lineage>
        <taxon>Bacteria</taxon>
        <taxon>Pseudomonadati</taxon>
        <taxon>Pseudomonadota</taxon>
        <taxon>Gammaproteobacteria</taxon>
        <taxon>Thiohalobacterales</taxon>
        <taxon>Thiohalobacteraceae</taxon>
        <taxon>Thiohalobacter</taxon>
    </lineage>
</organism>
<dbReference type="InterPro" id="IPR019734">
    <property type="entry name" value="TPR_rpt"/>
</dbReference>
<dbReference type="AlphaFoldDB" id="A0A1Z4VNG4"/>
<dbReference type="NCBIfam" id="NF033920">
    <property type="entry name" value="C39_PA2778_fam"/>
    <property type="match status" value="1"/>
</dbReference>
<keyword evidence="1" id="KW-0802">TPR repeat</keyword>
<dbReference type="Gene3D" id="1.25.40.10">
    <property type="entry name" value="Tetratricopeptide repeat domain"/>
    <property type="match status" value="1"/>
</dbReference>
<keyword evidence="4" id="KW-1185">Reference proteome</keyword>
<dbReference type="InterPro" id="IPR039564">
    <property type="entry name" value="Peptidase_C39-like"/>
</dbReference>
<dbReference type="SUPFAM" id="SSF48452">
    <property type="entry name" value="TPR-like"/>
    <property type="match status" value="1"/>
</dbReference>
<dbReference type="PROSITE" id="PS51257">
    <property type="entry name" value="PROKAR_LIPOPROTEIN"/>
    <property type="match status" value="1"/>
</dbReference>
<evidence type="ECO:0000313" key="3">
    <source>
        <dbReference type="EMBL" id="BAZ92888.1"/>
    </source>
</evidence>
<dbReference type="SMART" id="SM00028">
    <property type="entry name" value="TPR"/>
    <property type="match status" value="3"/>
</dbReference>
<proteinExistence type="predicted"/>
<dbReference type="KEGG" id="ttc:FOKN1_0484"/>
<evidence type="ECO:0000256" key="1">
    <source>
        <dbReference type="PROSITE-ProRule" id="PRU00339"/>
    </source>
</evidence>
<feature type="domain" description="Peptidase C39-like" evidence="2">
    <location>
        <begin position="39"/>
        <end position="148"/>
    </location>
</feature>
<feature type="repeat" description="TPR" evidence="1">
    <location>
        <begin position="224"/>
        <end position="257"/>
    </location>
</feature>
<dbReference type="PROSITE" id="PS50293">
    <property type="entry name" value="TPR_REGION"/>
    <property type="match status" value="1"/>
</dbReference>
<dbReference type="InterPro" id="IPR011990">
    <property type="entry name" value="TPR-like_helical_dom_sf"/>
</dbReference>
<dbReference type="CDD" id="cd02549">
    <property type="entry name" value="Peptidase_C39A"/>
    <property type="match status" value="1"/>
</dbReference>
<dbReference type="Pfam" id="PF13529">
    <property type="entry name" value="Peptidase_C39_2"/>
    <property type="match status" value="1"/>
</dbReference>
<accession>A0A1Z4VNG4</accession>
<dbReference type="PROSITE" id="PS50005">
    <property type="entry name" value="TPR"/>
    <property type="match status" value="1"/>
</dbReference>
<reference evidence="3" key="1">
    <citation type="submission" date="2017-05" db="EMBL/GenBank/DDBJ databases">
        <title>Thiocyanate degradation by Thiohalobacter thiocyanaticus FOKN1.</title>
        <authorList>
            <person name="Oshiki M."/>
            <person name="Fukushima T."/>
            <person name="Kawano S."/>
            <person name="Nakagawa J."/>
        </authorList>
    </citation>
    <scope>NUCLEOTIDE SEQUENCE [LARGE SCALE GENOMIC DNA]</scope>
    <source>
        <strain evidence="3">FOKN1</strain>
    </source>
</reference>
<gene>
    <name evidence="3" type="ORF">FOKN1_0484</name>
</gene>
<dbReference type="Pfam" id="PF13432">
    <property type="entry name" value="TPR_16"/>
    <property type="match status" value="1"/>
</dbReference>
<evidence type="ECO:0000259" key="2">
    <source>
        <dbReference type="Pfam" id="PF13529"/>
    </source>
</evidence>